<dbReference type="KEGG" id="marp:QYS47_16475"/>
<dbReference type="PANTHER" id="PTHR12956:SF17">
    <property type="entry name" value="OS01G0749100 PROTEIN"/>
    <property type="match status" value="1"/>
</dbReference>
<organism evidence="3 4">
    <name type="scientific">Marivirga arenosa</name>
    <dbReference type="NCBI Taxonomy" id="3059076"/>
    <lineage>
        <taxon>Bacteria</taxon>
        <taxon>Pseudomonadati</taxon>
        <taxon>Bacteroidota</taxon>
        <taxon>Cytophagia</taxon>
        <taxon>Cytophagales</taxon>
        <taxon>Marivirgaceae</taxon>
        <taxon>Marivirga</taxon>
    </lineage>
</organism>
<evidence type="ECO:0000313" key="4">
    <source>
        <dbReference type="Proteomes" id="UP001244443"/>
    </source>
</evidence>
<accession>A0AA49GBN4</accession>
<dbReference type="Pfam" id="PF04765">
    <property type="entry name" value="TOD1_MUCI70"/>
    <property type="match status" value="1"/>
</dbReference>
<dbReference type="EMBL" id="CP129970">
    <property type="protein sequence ID" value="WMN05949.1"/>
    <property type="molecule type" value="Genomic_DNA"/>
</dbReference>
<reference evidence="3 4" key="1">
    <citation type="submission" date="2023-08" db="EMBL/GenBank/DDBJ databases">
        <title>Comparative genomics and taxonomic characterization of three novel marine species of genus Marivirga.</title>
        <authorList>
            <person name="Muhammad N."/>
            <person name="Kim S.-G."/>
        </authorList>
    </citation>
    <scope>NUCLEOTIDE SEQUENCE [LARGE SCALE GENOMIC DNA]</scope>
    <source>
        <strain evidence="3 4">ABR2-2</strain>
        <strain evidence="2">BKB1-2</strain>
    </source>
</reference>
<protein>
    <submittedName>
        <fullName evidence="3">DUF616 domain-containing protein</fullName>
    </submittedName>
</protein>
<dbReference type="PANTHER" id="PTHR12956">
    <property type="entry name" value="ALKALINE CERAMIDASE-RELATED"/>
    <property type="match status" value="1"/>
</dbReference>
<keyword evidence="4" id="KW-1185">Reference proteome</keyword>
<dbReference type="Proteomes" id="UP001244443">
    <property type="component" value="Chromosome"/>
</dbReference>
<dbReference type="Proteomes" id="UP001232019">
    <property type="component" value="Chromosome"/>
</dbReference>
<accession>A0AA51N499</accession>
<name>A0AA51N499_9BACT</name>
<dbReference type="RefSeq" id="WP_308355634.1">
    <property type="nucleotide sequence ID" value="NZ_CP129968.2"/>
</dbReference>
<dbReference type="InterPro" id="IPR029044">
    <property type="entry name" value="Nucleotide-diphossugar_trans"/>
</dbReference>
<dbReference type="EMBL" id="CP129968">
    <property type="protein sequence ID" value="WKK79083.2"/>
    <property type="molecule type" value="Genomic_DNA"/>
</dbReference>
<evidence type="ECO:0000313" key="3">
    <source>
        <dbReference type="EMBL" id="WMN05949.1"/>
    </source>
</evidence>
<dbReference type="InterPro" id="IPR006852">
    <property type="entry name" value="TOD1_MUCI70"/>
</dbReference>
<feature type="domain" description="TOD1/MUCI70 glycosyltransferase-like" evidence="1">
    <location>
        <begin position="41"/>
        <end position="201"/>
    </location>
</feature>
<gene>
    <name evidence="2" type="ORF">QYS47_16475</name>
    <name evidence="3" type="ORF">QYS48_31085</name>
</gene>
<dbReference type="SUPFAM" id="SSF53448">
    <property type="entry name" value="Nucleotide-diphospho-sugar transferases"/>
    <property type="match status" value="1"/>
</dbReference>
<dbReference type="AlphaFoldDB" id="A0AA51N499"/>
<evidence type="ECO:0000259" key="1">
    <source>
        <dbReference type="Pfam" id="PF04765"/>
    </source>
</evidence>
<evidence type="ECO:0000313" key="2">
    <source>
        <dbReference type="EMBL" id="WKK79083.2"/>
    </source>
</evidence>
<sequence>MSNKIVIYTAIFGPYNDLIPQRKIHGIDYICFTDQPFKSKTWKVIQVETEFDDNTKNNRKFKLLPHKYLSDYDYSIYMDGNFLVRRNVTDFINHHLSQKKMVIFDHAQSSDSRNCVYDEYEAIIALGKENGFFKDDPEVMRRQVEQYRAEGYPVNNGLIAAGVLIRKHNDPEVIKLMEAWWGELIKGSKRDQLSFNYAAWKNDFPLHYIDGNIRNNENFLFLGKHRKSYKWKYFRYRLKKFFGLKK</sequence>
<dbReference type="InterPro" id="IPR048354">
    <property type="entry name" value="TOD1_MUCI70_glycTrfase_dom"/>
</dbReference>
<proteinExistence type="predicted"/>